<dbReference type="KEGG" id="upi:EJG51_013665"/>
<keyword evidence="11" id="KW-0046">Antibiotic resistance</keyword>
<dbReference type="PANTHER" id="PTHR42951">
    <property type="entry name" value="METALLO-BETA-LACTAMASE DOMAIN-CONTAINING"/>
    <property type="match status" value="1"/>
</dbReference>
<gene>
    <name evidence="13" type="ORF">EJG51_013665</name>
</gene>
<reference evidence="13 14" key="1">
    <citation type="journal article" date="2019" name="Int. J. Syst. Evol. Microbiol.">
        <title>Undibacterium piscinae sp. nov., isolated from Korean shiner intestine.</title>
        <authorList>
            <person name="Lee S.Y."/>
            <person name="Kang W."/>
            <person name="Kim P.S."/>
            <person name="Kim H.S."/>
            <person name="Sung H."/>
            <person name="Shin N.R."/>
            <person name="Whon T.W."/>
            <person name="Yun J.H."/>
            <person name="Lee J.Y."/>
            <person name="Lee J.Y."/>
            <person name="Jung M.J."/>
            <person name="Jeong Y.S."/>
            <person name="Tak E.J."/>
            <person name="Han J.E."/>
            <person name="Hyun D.W."/>
            <person name="Kang M.S."/>
            <person name="Lee K.E."/>
            <person name="Lee B.H."/>
            <person name="Bae J.W."/>
        </authorList>
    </citation>
    <scope>NUCLEOTIDE SEQUENCE [LARGE SCALE GENOMIC DNA]</scope>
    <source>
        <strain evidence="13 14">S11R28</strain>
    </source>
</reference>
<evidence type="ECO:0000256" key="11">
    <source>
        <dbReference type="ARBA" id="ARBA00023251"/>
    </source>
</evidence>
<evidence type="ECO:0000256" key="6">
    <source>
        <dbReference type="ARBA" id="ARBA00022723"/>
    </source>
</evidence>
<evidence type="ECO:0000256" key="9">
    <source>
        <dbReference type="ARBA" id="ARBA00022801"/>
    </source>
</evidence>
<keyword evidence="10" id="KW-0862">Zinc</keyword>
<comment type="catalytic activity">
    <reaction evidence="1">
        <text>a beta-lactam + H2O = a substituted beta-amino acid</text>
        <dbReference type="Rhea" id="RHEA:20401"/>
        <dbReference type="ChEBI" id="CHEBI:15377"/>
        <dbReference type="ChEBI" id="CHEBI:35627"/>
        <dbReference type="ChEBI" id="CHEBI:140347"/>
        <dbReference type="EC" id="3.5.2.6"/>
    </reaction>
</comment>
<name>A0A6M4A6C6_9BURK</name>
<evidence type="ECO:0000256" key="4">
    <source>
        <dbReference type="ARBA" id="ARBA00005250"/>
    </source>
</evidence>
<keyword evidence="14" id="KW-1185">Reference proteome</keyword>
<dbReference type="SUPFAM" id="SSF56281">
    <property type="entry name" value="Metallo-hydrolase/oxidoreductase"/>
    <property type="match status" value="1"/>
</dbReference>
<evidence type="ECO:0000259" key="12">
    <source>
        <dbReference type="SMART" id="SM00849"/>
    </source>
</evidence>
<proteinExistence type="inferred from homology"/>
<dbReference type="SMART" id="SM00849">
    <property type="entry name" value="Lactamase_B"/>
    <property type="match status" value="1"/>
</dbReference>
<dbReference type="PANTHER" id="PTHR42951:SF14">
    <property type="entry name" value="METALLO-BETA-LACTAMASE SUPERFAMILY PROTEIN"/>
    <property type="match status" value="1"/>
</dbReference>
<evidence type="ECO:0000256" key="3">
    <source>
        <dbReference type="ARBA" id="ARBA00004418"/>
    </source>
</evidence>
<dbReference type="Pfam" id="PF00753">
    <property type="entry name" value="Lactamase_B"/>
    <property type="match status" value="1"/>
</dbReference>
<organism evidence="13 14">
    <name type="scientific">Undibacterium piscinae</name>
    <dbReference type="NCBI Taxonomy" id="2495591"/>
    <lineage>
        <taxon>Bacteria</taxon>
        <taxon>Pseudomonadati</taxon>
        <taxon>Pseudomonadota</taxon>
        <taxon>Betaproteobacteria</taxon>
        <taxon>Burkholderiales</taxon>
        <taxon>Oxalobacteraceae</taxon>
        <taxon>Undibacterium</taxon>
    </lineage>
</organism>
<evidence type="ECO:0000256" key="1">
    <source>
        <dbReference type="ARBA" id="ARBA00001526"/>
    </source>
</evidence>
<dbReference type="GO" id="GO:0046677">
    <property type="term" value="P:response to antibiotic"/>
    <property type="evidence" value="ECO:0007669"/>
    <property type="project" value="UniProtKB-KW"/>
</dbReference>
<dbReference type="Gene3D" id="3.60.15.10">
    <property type="entry name" value="Ribonuclease Z/Hydroxyacylglutathione hydrolase-like"/>
    <property type="match status" value="1"/>
</dbReference>
<dbReference type="InterPro" id="IPR001018">
    <property type="entry name" value="Beta-lactamase_class-B_CS"/>
</dbReference>
<dbReference type="Proteomes" id="UP000274350">
    <property type="component" value="Chromosome"/>
</dbReference>
<keyword evidence="6" id="KW-0479">Metal-binding</keyword>
<dbReference type="PROSITE" id="PS00743">
    <property type="entry name" value="BETA_LACTAMASE_B_1"/>
    <property type="match status" value="1"/>
</dbReference>
<comment type="similarity">
    <text evidence="4">Belongs to the metallo-beta-lactamase superfamily. Class-B beta-lactamase family.</text>
</comment>
<evidence type="ECO:0000256" key="10">
    <source>
        <dbReference type="ARBA" id="ARBA00022833"/>
    </source>
</evidence>
<keyword evidence="8" id="KW-0574">Periplasm</keyword>
<dbReference type="OrthoDB" id="2971563at2"/>
<dbReference type="GO" id="GO:0017001">
    <property type="term" value="P:antibiotic catabolic process"/>
    <property type="evidence" value="ECO:0007669"/>
    <property type="project" value="InterPro"/>
</dbReference>
<dbReference type="EC" id="3.5.2.6" evidence="5"/>
<evidence type="ECO:0000313" key="13">
    <source>
        <dbReference type="EMBL" id="QJQ06715.1"/>
    </source>
</evidence>
<dbReference type="GO" id="GO:0008270">
    <property type="term" value="F:zinc ion binding"/>
    <property type="evidence" value="ECO:0007669"/>
    <property type="project" value="InterPro"/>
</dbReference>
<evidence type="ECO:0000256" key="8">
    <source>
        <dbReference type="ARBA" id="ARBA00022764"/>
    </source>
</evidence>
<dbReference type="CDD" id="cd06262">
    <property type="entry name" value="metallo-hydrolase-like_MBL-fold"/>
    <property type="match status" value="1"/>
</dbReference>
<keyword evidence="7" id="KW-0732">Signal</keyword>
<keyword evidence="9 13" id="KW-0378">Hydrolase</keyword>
<evidence type="ECO:0000256" key="2">
    <source>
        <dbReference type="ARBA" id="ARBA00001947"/>
    </source>
</evidence>
<dbReference type="GO" id="GO:0008800">
    <property type="term" value="F:beta-lactamase activity"/>
    <property type="evidence" value="ECO:0007669"/>
    <property type="project" value="UniProtKB-EC"/>
</dbReference>
<accession>A0A6M4A6C6</accession>
<evidence type="ECO:0000256" key="7">
    <source>
        <dbReference type="ARBA" id="ARBA00022729"/>
    </source>
</evidence>
<dbReference type="EMBL" id="CP051152">
    <property type="protein sequence ID" value="QJQ06715.1"/>
    <property type="molecule type" value="Genomic_DNA"/>
</dbReference>
<sequence length="311" mass="33448">MASDHTSDSAIVLPAGMHVFERGWLSSNNILLIDDDSAALVDSGYLTHAEQTLALLQATLDGRSLTTLINTHLHSDHCGGNALLQRTYGCRTLIPQADAAAVGVWDEQALTYQATGQQCERFAYDACIAPGDTLTMARLEWQVMAAPGHDPHSMMLYCASEAILISADALWEHGFGVIFPELEGESGFAEQAAVLQLISDLSPRLVIPGHGAPFTGLAAALDRARSRLDYLMADGSRNARNALKVLIAFLLLDRQKFSLQQVASHVRGSRLMAAAARQLATPVDLLIMQLAAELVSAGVARMDGEFLLNAR</sequence>
<comment type="cofactor">
    <cofactor evidence="2">
        <name>Zn(2+)</name>
        <dbReference type="ChEBI" id="CHEBI:29105"/>
    </cofactor>
</comment>
<dbReference type="InterPro" id="IPR001279">
    <property type="entry name" value="Metallo-B-lactamas"/>
</dbReference>
<protein>
    <recommendedName>
        <fullName evidence="5">beta-lactamase</fullName>
        <ecNumber evidence="5">3.5.2.6</ecNumber>
    </recommendedName>
</protein>
<feature type="domain" description="Metallo-beta-lactamase" evidence="12">
    <location>
        <begin position="27"/>
        <end position="210"/>
    </location>
</feature>
<dbReference type="GO" id="GO:0042597">
    <property type="term" value="C:periplasmic space"/>
    <property type="evidence" value="ECO:0007669"/>
    <property type="project" value="UniProtKB-SubCell"/>
</dbReference>
<dbReference type="InterPro" id="IPR036866">
    <property type="entry name" value="RibonucZ/Hydroxyglut_hydro"/>
</dbReference>
<evidence type="ECO:0000256" key="5">
    <source>
        <dbReference type="ARBA" id="ARBA00012865"/>
    </source>
</evidence>
<comment type="subcellular location">
    <subcellularLocation>
        <location evidence="3">Periplasm</location>
    </subcellularLocation>
</comment>
<evidence type="ECO:0000313" key="14">
    <source>
        <dbReference type="Proteomes" id="UP000274350"/>
    </source>
</evidence>
<dbReference type="AlphaFoldDB" id="A0A6M4A6C6"/>
<dbReference type="InterPro" id="IPR050855">
    <property type="entry name" value="NDM-1-like"/>
</dbReference>